<keyword evidence="7" id="KW-0411">Iron-sulfur</keyword>
<evidence type="ECO:0000256" key="2">
    <source>
        <dbReference type="ARBA" id="ARBA00022485"/>
    </source>
</evidence>
<dbReference type="InterPro" id="IPR050377">
    <property type="entry name" value="Radical_SAM_PqqE_MftC-like"/>
</dbReference>
<evidence type="ECO:0000256" key="6">
    <source>
        <dbReference type="ARBA" id="ARBA00023004"/>
    </source>
</evidence>
<evidence type="ECO:0000256" key="5">
    <source>
        <dbReference type="ARBA" id="ARBA00023002"/>
    </source>
</evidence>
<keyword evidence="5" id="KW-0560">Oxidoreductase</keyword>
<reference evidence="9 10" key="1">
    <citation type="submission" date="2019-03" db="EMBL/GenBank/DDBJ databases">
        <authorList>
            <person name="Nijsse B."/>
        </authorList>
    </citation>
    <scope>NUCLEOTIDE SEQUENCE [LARGE SCALE GENOMIC DNA]</scope>
    <source>
        <strain evidence="9">Desulfoluna butyratoxydans MSL71</strain>
    </source>
</reference>
<comment type="cofactor">
    <cofactor evidence="1">
        <name>[4Fe-4S] cluster</name>
        <dbReference type="ChEBI" id="CHEBI:49883"/>
    </cofactor>
</comment>
<sequence>MIQRTSLSIKLFAECNMSCSYCIQRTQKQYPCIDLREPLQRHLAKYNYEFVSIMGGEPLLIPEYVTRLVKIINEMTPETRVTVITNGTQLSPGLVDFFNEKCVKITLSTNSVNGGEKSLAEISSKAAAGPKVIGHLKEIDRLDIRKIVTLDEGEFATETAMLKEVFSPLRIHVSPDYTTLDEFGAKHLMNFEVSLDKLYRWYAGDLSWLFLSGTNRNCCDCSESHVMNADGSMTTLADVQGNHNIVEGCSLFENSMGKENYALYRKILNRYFAV</sequence>
<evidence type="ECO:0000259" key="8">
    <source>
        <dbReference type="Pfam" id="PF04055"/>
    </source>
</evidence>
<protein>
    <submittedName>
        <fullName evidence="9">Radical sam</fullName>
    </submittedName>
</protein>
<dbReference type="PANTHER" id="PTHR11228">
    <property type="entry name" value="RADICAL SAM DOMAIN PROTEIN"/>
    <property type="match status" value="1"/>
</dbReference>
<dbReference type="GO" id="GO:0016491">
    <property type="term" value="F:oxidoreductase activity"/>
    <property type="evidence" value="ECO:0007669"/>
    <property type="project" value="UniProtKB-KW"/>
</dbReference>
<proteinExistence type="predicted"/>
<feature type="domain" description="Radical SAM core" evidence="8">
    <location>
        <begin position="12"/>
        <end position="113"/>
    </location>
</feature>
<keyword evidence="2" id="KW-0004">4Fe-4S</keyword>
<evidence type="ECO:0000256" key="7">
    <source>
        <dbReference type="ARBA" id="ARBA00023014"/>
    </source>
</evidence>
<dbReference type="AlphaFoldDB" id="A0A4U8YL27"/>
<dbReference type="Pfam" id="PF04055">
    <property type="entry name" value="Radical_SAM"/>
    <property type="match status" value="1"/>
</dbReference>
<dbReference type="PANTHER" id="PTHR11228:SF7">
    <property type="entry name" value="PQQA PEPTIDE CYCLASE"/>
    <property type="match status" value="1"/>
</dbReference>
<dbReference type="InterPro" id="IPR007197">
    <property type="entry name" value="rSAM"/>
</dbReference>
<dbReference type="InterPro" id="IPR013785">
    <property type="entry name" value="Aldolase_TIM"/>
</dbReference>
<dbReference type="EMBL" id="CAADHO010000002">
    <property type="protein sequence ID" value="VFQ43849.1"/>
    <property type="molecule type" value="Genomic_DNA"/>
</dbReference>
<dbReference type="SFLD" id="SFLDS00029">
    <property type="entry name" value="Radical_SAM"/>
    <property type="match status" value="1"/>
</dbReference>
<gene>
    <name evidence="9" type="ORF">MSL71_14900</name>
</gene>
<accession>A0A4U8YL27</accession>
<dbReference type="GO" id="GO:0051539">
    <property type="term" value="F:4 iron, 4 sulfur cluster binding"/>
    <property type="evidence" value="ECO:0007669"/>
    <property type="project" value="UniProtKB-KW"/>
</dbReference>
<keyword evidence="3" id="KW-0949">S-adenosyl-L-methionine</keyword>
<keyword evidence="6" id="KW-0408">Iron</keyword>
<dbReference type="CDD" id="cd01335">
    <property type="entry name" value="Radical_SAM"/>
    <property type="match status" value="1"/>
</dbReference>
<dbReference type="RefSeq" id="WP_180138330.1">
    <property type="nucleotide sequence ID" value="NZ_CAADHO010000002.1"/>
</dbReference>
<dbReference type="Proteomes" id="UP000507962">
    <property type="component" value="Unassembled WGS sequence"/>
</dbReference>
<name>A0A4U8YL27_9BACT</name>
<dbReference type="Gene3D" id="3.20.20.70">
    <property type="entry name" value="Aldolase class I"/>
    <property type="match status" value="1"/>
</dbReference>
<dbReference type="PROSITE" id="PS01305">
    <property type="entry name" value="MOAA_NIFB_PQQE"/>
    <property type="match status" value="1"/>
</dbReference>
<evidence type="ECO:0000256" key="1">
    <source>
        <dbReference type="ARBA" id="ARBA00001966"/>
    </source>
</evidence>
<dbReference type="InterPro" id="IPR058240">
    <property type="entry name" value="rSAM_sf"/>
</dbReference>
<evidence type="ECO:0000256" key="3">
    <source>
        <dbReference type="ARBA" id="ARBA00022691"/>
    </source>
</evidence>
<organism evidence="9 10">
    <name type="scientific">Desulfoluna butyratoxydans</name>
    <dbReference type="NCBI Taxonomy" id="231438"/>
    <lineage>
        <taxon>Bacteria</taxon>
        <taxon>Pseudomonadati</taxon>
        <taxon>Thermodesulfobacteriota</taxon>
        <taxon>Desulfobacteria</taxon>
        <taxon>Desulfobacterales</taxon>
        <taxon>Desulfolunaceae</taxon>
        <taxon>Desulfoluna</taxon>
    </lineage>
</organism>
<evidence type="ECO:0000256" key="4">
    <source>
        <dbReference type="ARBA" id="ARBA00022723"/>
    </source>
</evidence>
<evidence type="ECO:0000313" key="9">
    <source>
        <dbReference type="EMBL" id="VFQ43849.1"/>
    </source>
</evidence>
<dbReference type="InterPro" id="IPR000385">
    <property type="entry name" value="MoaA_NifB_PqqE_Fe-S-bd_CS"/>
</dbReference>
<evidence type="ECO:0000313" key="10">
    <source>
        <dbReference type="Proteomes" id="UP000507962"/>
    </source>
</evidence>
<dbReference type="SUPFAM" id="SSF102114">
    <property type="entry name" value="Radical SAM enzymes"/>
    <property type="match status" value="1"/>
</dbReference>
<keyword evidence="4" id="KW-0479">Metal-binding</keyword>
<dbReference type="GO" id="GO:0046872">
    <property type="term" value="F:metal ion binding"/>
    <property type="evidence" value="ECO:0007669"/>
    <property type="project" value="UniProtKB-KW"/>
</dbReference>
<keyword evidence="10" id="KW-1185">Reference proteome</keyword>